<evidence type="ECO:0000313" key="2">
    <source>
        <dbReference type="EMBL" id="OUT06941.1"/>
    </source>
</evidence>
<name>A0A1Y5MEE1_9BACT</name>
<evidence type="ECO:0000313" key="3">
    <source>
        <dbReference type="Proteomes" id="UP000196317"/>
    </source>
</evidence>
<keyword evidence="1" id="KW-0732">Signal</keyword>
<accession>A0A1Y5MEE1</accession>
<dbReference type="PANTHER" id="PTHR39327:SF1">
    <property type="entry name" value="BLR5470 PROTEIN"/>
    <property type="match status" value="1"/>
</dbReference>
<dbReference type="RefSeq" id="WP_087583690.1">
    <property type="nucleotide sequence ID" value="NZ_NDYN01000009.1"/>
</dbReference>
<dbReference type="PANTHER" id="PTHR39327">
    <property type="match status" value="1"/>
</dbReference>
<feature type="chain" id="PRO_5013300351" evidence="1">
    <location>
        <begin position="19"/>
        <end position="208"/>
    </location>
</feature>
<dbReference type="Pfam" id="PF06035">
    <property type="entry name" value="Peptidase_C93"/>
    <property type="match status" value="1"/>
</dbReference>
<comment type="caution">
    <text evidence="2">The sequence shown here is derived from an EMBL/GenBank/DDBJ whole genome shotgun (WGS) entry which is preliminary data.</text>
</comment>
<feature type="signal peptide" evidence="1">
    <location>
        <begin position="1"/>
        <end position="18"/>
    </location>
</feature>
<organism evidence="2 3">
    <name type="scientific">Campylobacter concisus</name>
    <dbReference type="NCBI Taxonomy" id="199"/>
    <lineage>
        <taxon>Bacteria</taxon>
        <taxon>Pseudomonadati</taxon>
        <taxon>Campylobacterota</taxon>
        <taxon>Epsilonproteobacteria</taxon>
        <taxon>Campylobacterales</taxon>
        <taxon>Campylobacteraceae</taxon>
        <taxon>Campylobacter</taxon>
    </lineage>
</organism>
<dbReference type="InterPro" id="IPR010319">
    <property type="entry name" value="Transglutaminase-like_Cys_pept"/>
</dbReference>
<dbReference type="EMBL" id="NDYN01000009">
    <property type="protein sequence ID" value="OUT06941.1"/>
    <property type="molecule type" value="Genomic_DNA"/>
</dbReference>
<dbReference type="AlphaFoldDB" id="A0A1Y5MEE1"/>
<protein>
    <submittedName>
        <fullName evidence="2">Transglutaminase</fullName>
    </submittedName>
</protein>
<reference evidence="2 3" key="1">
    <citation type="submission" date="2017-04" db="EMBL/GenBank/DDBJ databases">
        <title>Complete genome of Campylobacter concisus ATCC 33237T and draft genomes for an additional eight well characterized C. concisus strains.</title>
        <authorList>
            <person name="Cornelius A.J."/>
            <person name="Miller W.G."/>
            <person name="Lastovica A.J."/>
            <person name="On S.L."/>
            <person name="French N.P."/>
            <person name="Vandenberg O."/>
            <person name="Biggs P.J."/>
        </authorList>
    </citation>
    <scope>NUCLEOTIDE SEQUENCE [LARGE SCALE GENOMIC DNA]</scope>
    <source>
        <strain evidence="2 3">CCUG 19995</strain>
    </source>
</reference>
<proteinExistence type="predicted"/>
<sequence length="208" mass="24815">MRKILLLFFFVSSLFANNFEISPKNISQCKNQICKNILNHYANFMKKIEHESFIRKLELINSYLNSLMPRYDDFYNTNVDVWSTRGEFLRRGGGDCEEYAISKRDSLKDLGVDNQKCLLVVQEKNTKKYHMVLAVWENLNKEPLILDNLSFRVLPLSKRYDLVPEYCLMDGKYFKIKKDGINLEPINIRMQTYENLIKKEKEEKFWKN</sequence>
<dbReference type="Gene3D" id="3.10.620.30">
    <property type="match status" value="1"/>
</dbReference>
<dbReference type="Proteomes" id="UP000196317">
    <property type="component" value="Unassembled WGS sequence"/>
</dbReference>
<gene>
    <name evidence="2" type="ORF">B9N65_09350</name>
</gene>
<evidence type="ECO:0000256" key="1">
    <source>
        <dbReference type="SAM" id="SignalP"/>
    </source>
</evidence>